<feature type="domain" description="Response regulatory" evidence="7">
    <location>
        <begin position="16"/>
        <end position="124"/>
    </location>
</feature>
<dbReference type="Pfam" id="PF00072">
    <property type="entry name" value="Response_reg"/>
    <property type="match status" value="1"/>
</dbReference>
<evidence type="ECO:0000256" key="6">
    <source>
        <dbReference type="PROSITE-ProRule" id="PRU00169"/>
    </source>
</evidence>
<evidence type="ECO:0000256" key="5">
    <source>
        <dbReference type="ARBA" id="ARBA00023163"/>
    </source>
</evidence>
<sequence length="132" mass="14322">MSAASVTVLPRRTPPTILVVEGDVRIRYRVSDELRAWGFKVLEAGSAPEALTVLDAVPVDLLILALDLPVPGSGWDVAHYVRERPAPMKMIVTSGETDRPDGLGPYVRKPYQAAEVAALAARSLNWPRPPQA</sequence>
<evidence type="ECO:0000256" key="3">
    <source>
        <dbReference type="ARBA" id="ARBA00023015"/>
    </source>
</evidence>
<evidence type="ECO:0000256" key="2">
    <source>
        <dbReference type="ARBA" id="ARBA00023012"/>
    </source>
</evidence>
<accession>A0ABS0HQU3</accession>
<dbReference type="PANTHER" id="PTHR48111">
    <property type="entry name" value="REGULATOR OF RPOS"/>
    <property type="match status" value="1"/>
</dbReference>
<proteinExistence type="predicted"/>
<comment type="caution">
    <text evidence="6">Lacks conserved residue(s) required for the propagation of feature annotation.</text>
</comment>
<dbReference type="SMART" id="SM00448">
    <property type="entry name" value="REC"/>
    <property type="match status" value="1"/>
</dbReference>
<name>A0ABS0HQU3_9HYPH</name>
<dbReference type="CDD" id="cd00156">
    <property type="entry name" value="REC"/>
    <property type="match status" value="1"/>
</dbReference>
<dbReference type="Gene3D" id="3.40.50.2300">
    <property type="match status" value="1"/>
</dbReference>
<evidence type="ECO:0000256" key="4">
    <source>
        <dbReference type="ARBA" id="ARBA00023125"/>
    </source>
</evidence>
<evidence type="ECO:0000313" key="8">
    <source>
        <dbReference type="EMBL" id="MBF9195853.1"/>
    </source>
</evidence>
<dbReference type="PANTHER" id="PTHR48111:SF1">
    <property type="entry name" value="TWO-COMPONENT RESPONSE REGULATOR ORR33"/>
    <property type="match status" value="1"/>
</dbReference>
<dbReference type="SUPFAM" id="SSF52172">
    <property type="entry name" value="CheY-like"/>
    <property type="match status" value="1"/>
</dbReference>
<dbReference type="InterPro" id="IPR001789">
    <property type="entry name" value="Sig_transdc_resp-reg_receiver"/>
</dbReference>
<keyword evidence="1" id="KW-0597">Phosphoprotein</keyword>
<evidence type="ECO:0000256" key="1">
    <source>
        <dbReference type="ARBA" id="ARBA00022553"/>
    </source>
</evidence>
<reference evidence="8 9" key="1">
    <citation type="submission" date="2020-11" db="EMBL/GenBank/DDBJ databases">
        <authorList>
            <person name="Kim M.K."/>
        </authorList>
    </citation>
    <scope>NUCLEOTIDE SEQUENCE [LARGE SCALE GENOMIC DNA]</scope>
    <source>
        <strain evidence="8 9">BT290</strain>
    </source>
</reference>
<comment type="caution">
    <text evidence="8">The sequence shown here is derived from an EMBL/GenBank/DDBJ whole genome shotgun (WGS) entry which is preliminary data.</text>
</comment>
<evidence type="ECO:0000259" key="7">
    <source>
        <dbReference type="PROSITE" id="PS50110"/>
    </source>
</evidence>
<organism evidence="8 9">
    <name type="scientific">Microvirga terrestris</name>
    <dbReference type="NCBI Taxonomy" id="2791024"/>
    <lineage>
        <taxon>Bacteria</taxon>
        <taxon>Pseudomonadati</taxon>
        <taxon>Pseudomonadota</taxon>
        <taxon>Alphaproteobacteria</taxon>
        <taxon>Hyphomicrobiales</taxon>
        <taxon>Methylobacteriaceae</taxon>
        <taxon>Microvirga</taxon>
    </lineage>
</organism>
<keyword evidence="5" id="KW-0804">Transcription</keyword>
<keyword evidence="2" id="KW-0902">Two-component regulatory system</keyword>
<dbReference type="Proteomes" id="UP000611708">
    <property type="component" value="Unassembled WGS sequence"/>
</dbReference>
<gene>
    <name evidence="8" type="ORF">I2H36_07375</name>
</gene>
<evidence type="ECO:0000313" key="9">
    <source>
        <dbReference type="Proteomes" id="UP000611708"/>
    </source>
</evidence>
<dbReference type="PROSITE" id="PS50110">
    <property type="entry name" value="RESPONSE_REGULATORY"/>
    <property type="match status" value="1"/>
</dbReference>
<keyword evidence="9" id="KW-1185">Reference proteome</keyword>
<dbReference type="InterPro" id="IPR039420">
    <property type="entry name" value="WalR-like"/>
</dbReference>
<keyword evidence="3" id="KW-0805">Transcription regulation</keyword>
<dbReference type="EMBL" id="JADQDN010000003">
    <property type="protein sequence ID" value="MBF9195853.1"/>
    <property type="molecule type" value="Genomic_DNA"/>
</dbReference>
<keyword evidence="4" id="KW-0238">DNA-binding</keyword>
<dbReference type="InterPro" id="IPR011006">
    <property type="entry name" value="CheY-like_superfamily"/>
</dbReference>
<protein>
    <submittedName>
        <fullName evidence="8">Response regulator</fullName>
    </submittedName>
</protein>
<dbReference type="RefSeq" id="WP_196263252.1">
    <property type="nucleotide sequence ID" value="NZ_JADQDN010000003.1"/>
</dbReference>